<organism evidence="1 2">
    <name type="scientific">Candidatus Fukatsuia symbiotica</name>
    <dbReference type="NCBI Taxonomy" id="1878942"/>
    <lineage>
        <taxon>Bacteria</taxon>
        <taxon>Pseudomonadati</taxon>
        <taxon>Pseudomonadota</taxon>
        <taxon>Gammaproteobacteria</taxon>
        <taxon>Enterobacterales</taxon>
        <taxon>Yersiniaceae</taxon>
        <taxon>Candidatus Fukatsuia</taxon>
    </lineage>
</organism>
<evidence type="ECO:0000313" key="1">
    <source>
        <dbReference type="EMBL" id="AWK15347.1"/>
    </source>
</evidence>
<gene>
    <name evidence="1" type="ORF">CCS41_05785</name>
</gene>
<dbReference type="Gene3D" id="3.40.50.10540">
    <property type="entry name" value="Crotonobetainyl-coa:carnitine coa-transferase, domain 1"/>
    <property type="match status" value="1"/>
</dbReference>
<keyword evidence="2" id="KW-1185">Reference proteome</keyword>
<dbReference type="InterPro" id="IPR052985">
    <property type="entry name" value="CoA-trans_III_biosynth/detox"/>
</dbReference>
<proteinExistence type="predicted"/>
<dbReference type="PANTHER" id="PTHR48229:SF1">
    <property type="entry name" value="ALPHA METHYLACYL-COA RACEMASE-RELATED"/>
    <property type="match status" value="1"/>
</dbReference>
<dbReference type="Proteomes" id="UP000261875">
    <property type="component" value="Chromosome"/>
</dbReference>
<sequence length="455" mass="50358">MQSDNILDPVRELTKVIESVGLHLNSGGGSVSFTGKDPIISSPLPLATMAGVSLMAKAIAVADIWRMRTGQSQNLSINLGQVLHRLCPFYDRKWELLNGCPPGTPEDLKKPFMPSCMYETLDNRRIQLVNPYPKSKAETLKLLGCHEDPSAIAEIVKKWNSFKLEEAANRHGIQATVIRTVEEFLTCEQFPYIDALPLIEIEKIGDSKPVPFTHSPKHPLDGIRALGLGHVIAGSGFGRALAYHGADVLNIWRPMDFEFDMIYYSANVGMRSKILEIGQTEGMEKFHTLLKGADIFFSNRRPGYLEKLHLSAESISSLKPGIIHVDMSLYGHQGPWANRIGFDQNAGGVSGILSLEGTAEDPRLTEIFVVNDYAMSWLGALGAMVALKRRAIEGGSYRIRLSLTRLSLWLLEMGIFDKNYVRQVAGIGKDHAYLVPETFCEETPCGLYQIPSCPS</sequence>
<dbReference type="OrthoDB" id="9058532at2"/>
<dbReference type="EMBL" id="CP021659">
    <property type="protein sequence ID" value="AWK15347.1"/>
    <property type="molecule type" value="Genomic_DNA"/>
</dbReference>
<reference evidence="1 2" key="1">
    <citation type="submission" date="2017-05" db="EMBL/GenBank/DDBJ databases">
        <title>Genome sequence of Candidatus Fukatsuia symbiotica and Candidatus Hamiltonella defensa from Acyrthosiphon pisum strain 5D.</title>
        <authorList>
            <person name="Patel V.A."/>
            <person name="Chevignon G."/>
            <person name="Russell J.A."/>
            <person name="Oliver K.M."/>
        </authorList>
    </citation>
    <scope>NUCLEOTIDE SEQUENCE [LARGE SCALE GENOMIC DNA]</scope>
    <source>
        <strain evidence="1 2">5D</strain>
    </source>
</reference>
<dbReference type="SUPFAM" id="SSF89796">
    <property type="entry name" value="CoA-transferase family III (CaiB/BaiF)"/>
    <property type="match status" value="2"/>
</dbReference>
<evidence type="ECO:0000313" key="2">
    <source>
        <dbReference type="Proteomes" id="UP000261875"/>
    </source>
</evidence>
<dbReference type="InterPro" id="IPR003673">
    <property type="entry name" value="CoA-Trfase_fam_III"/>
</dbReference>
<dbReference type="KEGG" id="fsm:CCS41_05785"/>
<dbReference type="PANTHER" id="PTHR48229">
    <property type="entry name" value="CAIB/BAIF FAMILY ENZYME (AFU_ORTHOLOGUE AFUA_1G05360)-RELATED"/>
    <property type="match status" value="1"/>
</dbReference>
<protein>
    <submittedName>
        <fullName evidence="1">Carnitine dehydratase</fullName>
    </submittedName>
</protein>
<dbReference type="AlphaFoldDB" id="A0A2U8I881"/>
<dbReference type="Pfam" id="PF02515">
    <property type="entry name" value="CoA_transf_3"/>
    <property type="match status" value="1"/>
</dbReference>
<dbReference type="STRING" id="1878942.GCA_900128755_01738"/>
<name>A0A2U8I881_9GAMM</name>
<dbReference type="GO" id="GO:0003824">
    <property type="term" value="F:catalytic activity"/>
    <property type="evidence" value="ECO:0007669"/>
    <property type="project" value="InterPro"/>
</dbReference>
<dbReference type="InterPro" id="IPR023606">
    <property type="entry name" value="CoA-Trfase_III_dom_1_sf"/>
</dbReference>
<accession>A0A2U8I881</accession>